<gene>
    <name evidence="2" type="ORF">EI693_13020</name>
</gene>
<keyword evidence="1" id="KW-0472">Membrane</keyword>
<name>A0ABN5TFS9_9PSED</name>
<feature type="transmembrane region" description="Helical" evidence="1">
    <location>
        <begin position="40"/>
        <end position="73"/>
    </location>
</feature>
<evidence type="ECO:0000313" key="2">
    <source>
        <dbReference type="EMBL" id="AZL73954.1"/>
    </source>
</evidence>
<reference evidence="2 3" key="1">
    <citation type="submission" date="2018-12" db="EMBL/GenBank/DDBJ databases">
        <authorList>
            <person name="Li S."/>
            <person name="Yang R."/>
            <person name="Chen G."/>
            <person name="Zou L."/>
            <person name="Zhang C."/>
            <person name="Chen Y."/>
            <person name="Liu Z."/>
            <person name="Li Y."/>
            <person name="Yan Y."/>
            <person name="Huang M."/>
            <person name="Chen T."/>
        </authorList>
    </citation>
    <scope>NUCLEOTIDE SEQUENCE [LARGE SCALE GENOMIC DNA]</scope>
    <source>
        <strain evidence="2 3">2014</strain>
    </source>
</reference>
<proteinExistence type="predicted"/>
<keyword evidence="1" id="KW-0812">Transmembrane</keyword>
<dbReference type="EMBL" id="CP034337">
    <property type="protein sequence ID" value="AZL73954.1"/>
    <property type="molecule type" value="Genomic_DNA"/>
</dbReference>
<evidence type="ECO:0000256" key="1">
    <source>
        <dbReference type="SAM" id="Phobius"/>
    </source>
</evidence>
<sequence>MIVTHGSDAKFAPLAFSLSIHSEKIVASLNANSVDPTNSIFYSAGCAVATAAVVAGGLSLMLPVWLSSAAAVWPAYKSFMPFRLYFEESYPKARMQANRDLLASVIDEEDVQRFATVAESVVRREFGQRKWAVKAGDLLNPEKPDHLSYLAAVFTFAPECWHLCTRRVYELHASGAYSSTR</sequence>
<keyword evidence="1" id="KW-1133">Transmembrane helix</keyword>
<keyword evidence="3" id="KW-1185">Reference proteome</keyword>
<organism evidence="2 3">
    <name type="scientific">Pseudomonas oryziphila</name>
    <dbReference type="NCBI Taxonomy" id="2894079"/>
    <lineage>
        <taxon>Bacteria</taxon>
        <taxon>Pseudomonadati</taxon>
        <taxon>Pseudomonadota</taxon>
        <taxon>Gammaproteobacteria</taxon>
        <taxon>Pseudomonadales</taxon>
        <taxon>Pseudomonadaceae</taxon>
        <taxon>Pseudomonas</taxon>
    </lineage>
</organism>
<dbReference type="Proteomes" id="UP000272622">
    <property type="component" value="Chromosome"/>
</dbReference>
<evidence type="ECO:0000313" key="3">
    <source>
        <dbReference type="Proteomes" id="UP000272622"/>
    </source>
</evidence>
<dbReference type="RefSeq" id="WP_125464061.1">
    <property type="nucleotide sequence ID" value="NZ_CP034337.1"/>
</dbReference>
<accession>A0ABN5TFS9</accession>
<protein>
    <submittedName>
        <fullName evidence="2">Uncharacterized protein</fullName>
    </submittedName>
</protein>